<dbReference type="SUPFAM" id="SSF51735">
    <property type="entry name" value="NAD(P)-binding Rossmann-fold domains"/>
    <property type="match status" value="1"/>
</dbReference>
<name>A0A7I7SLB3_9MYCO</name>
<evidence type="ECO:0000256" key="1">
    <source>
        <dbReference type="ARBA" id="ARBA00004141"/>
    </source>
</evidence>
<dbReference type="InterPro" id="IPR036291">
    <property type="entry name" value="NAD(P)-bd_dom_sf"/>
</dbReference>
<dbReference type="PANTHER" id="PTHR30576">
    <property type="entry name" value="COLANIC BIOSYNTHESIS UDP-GLUCOSE LIPID CARRIER TRANSFERASE"/>
    <property type="match status" value="1"/>
</dbReference>
<dbReference type="KEGG" id="msar:MSAR_09330"/>
<reference evidence="10 11" key="1">
    <citation type="journal article" date="2019" name="Emerg. Microbes Infect.">
        <title>Comprehensive subspecies identification of 175 nontuberculous mycobacteria species based on 7547 genomic profiles.</title>
        <authorList>
            <person name="Matsumoto Y."/>
            <person name="Kinjo T."/>
            <person name="Motooka D."/>
            <person name="Nabeya D."/>
            <person name="Jung N."/>
            <person name="Uechi K."/>
            <person name="Horii T."/>
            <person name="Iida T."/>
            <person name="Fujita J."/>
            <person name="Nakamura S."/>
        </authorList>
    </citation>
    <scope>NUCLEOTIDE SEQUENCE [LARGE SCALE GENOMIC DNA]</scope>
    <source>
        <strain evidence="10 11">JCM 30395</strain>
    </source>
</reference>
<evidence type="ECO:0000259" key="9">
    <source>
        <dbReference type="Pfam" id="PF02397"/>
    </source>
</evidence>
<comment type="similarity">
    <text evidence="2">Belongs to the bacterial sugar transferase family.</text>
</comment>
<dbReference type="GO" id="GO:0016020">
    <property type="term" value="C:membrane"/>
    <property type="evidence" value="ECO:0007669"/>
    <property type="project" value="UniProtKB-SubCell"/>
</dbReference>
<proteinExistence type="inferred from homology"/>
<protein>
    <submittedName>
        <fullName evidence="10">Undecaprenyl-phosphate glucose phosphotransferase</fullName>
    </submittedName>
</protein>
<dbReference type="AlphaFoldDB" id="A0A7I7SLB3"/>
<evidence type="ECO:0000256" key="3">
    <source>
        <dbReference type="ARBA" id="ARBA00022679"/>
    </source>
</evidence>
<feature type="transmembrane region" description="Helical" evidence="8">
    <location>
        <begin position="138"/>
        <end position="158"/>
    </location>
</feature>
<feature type="transmembrane region" description="Helical" evidence="8">
    <location>
        <begin position="77"/>
        <end position="94"/>
    </location>
</feature>
<feature type="transmembrane region" description="Helical" evidence="8">
    <location>
        <begin position="106"/>
        <end position="126"/>
    </location>
</feature>
<keyword evidence="6 8" id="KW-0472">Membrane</keyword>
<dbReference type="RefSeq" id="WP_163694987.1">
    <property type="nucleotide sequence ID" value="NZ_AP022595.1"/>
</dbReference>
<dbReference type="Pfam" id="PF13727">
    <property type="entry name" value="CoA_binding_3"/>
    <property type="match status" value="1"/>
</dbReference>
<evidence type="ECO:0000256" key="5">
    <source>
        <dbReference type="ARBA" id="ARBA00022989"/>
    </source>
</evidence>
<accession>A0A7I7SLB3</accession>
<dbReference type="Proteomes" id="UP000466445">
    <property type="component" value="Chromosome"/>
</dbReference>
<keyword evidence="4 8" id="KW-0812">Transmembrane</keyword>
<sequence length="497" mass="55333">MAIRVLRVENSPASPASPVGTGTPPTRRKTFAERVRTHPLSTTITVAIDVLSVSLATVIGVRWAMSTPDYPPDLSLAILYVPVVIFMLSIRGVYRRRLKREFLDEIGPIEATVAIATMFLLSGLTITNEAGRPGAAVLKIWICAAVLMPVARLVRVVIKRSLRRNHHPQEPTLIVGNGRVAGHIISRLKEFPEYGLEPVGIVDAEPWFGQPGYPRPNLPYLGHPENIDKAIRQTSAQNVVIAFSRTQDQVLTHVVRAAHQNGLRVWVVPRMFDTIGERARIEHVGGTPLLALPQTDPRGWQFAVKHIFDRVMAAFLLLLISPMFLTLVVLVKLSSPGPIFFSQPRVGRDGRVFECLKFRSMRATQASDTAFQLKTDAAPGGVEGIDRRTKIGKILRATSLDELPQFINVLRGEMSLVGPRPERPEFVELFEAQIQRYGERHRVQAGVTGWAQVHGLRGQTSIADRAEWDNYYIENWSLALDIKILALTVPAVLRRTE</sequence>
<evidence type="ECO:0000256" key="4">
    <source>
        <dbReference type="ARBA" id="ARBA00022692"/>
    </source>
</evidence>
<evidence type="ECO:0000256" key="6">
    <source>
        <dbReference type="ARBA" id="ARBA00023136"/>
    </source>
</evidence>
<keyword evidence="3 10" id="KW-0808">Transferase</keyword>
<comment type="subcellular location">
    <subcellularLocation>
        <location evidence="1">Membrane</location>
        <topology evidence="1">Multi-pass membrane protein</topology>
    </subcellularLocation>
</comment>
<evidence type="ECO:0000256" key="2">
    <source>
        <dbReference type="ARBA" id="ARBA00006464"/>
    </source>
</evidence>
<keyword evidence="11" id="KW-1185">Reference proteome</keyword>
<feature type="domain" description="Bacterial sugar transferase" evidence="9">
    <location>
        <begin position="305"/>
        <end position="493"/>
    </location>
</feature>
<dbReference type="GO" id="GO:0016780">
    <property type="term" value="F:phosphotransferase activity, for other substituted phosphate groups"/>
    <property type="evidence" value="ECO:0007669"/>
    <property type="project" value="TreeGrafter"/>
</dbReference>
<dbReference type="InterPro" id="IPR017475">
    <property type="entry name" value="EPS_sugar_tfrase"/>
</dbReference>
<dbReference type="EMBL" id="AP022595">
    <property type="protein sequence ID" value="BBY57797.1"/>
    <property type="molecule type" value="Genomic_DNA"/>
</dbReference>
<dbReference type="NCBIfam" id="TIGR03025">
    <property type="entry name" value="EPS_sugtrans"/>
    <property type="match status" value="1"/>
</dbReference>
<gene>
    <name evidence="10" type="ORF">MSAR_09330</name>
</gene>
<keyword evidence="5 8" id="KW-1133">Transmembrane helix</keyword>
<dbReference type="Pfam" id="PF02397">
    <property type="entry name" value="Bac_transf"/>
    <property type="match status" value="1"/>
</dbReference>
<feature type="transmembrane region" description="Helical" evidence="8">
    <location>
        <begin position="311"/>
        <end position="331"/>
    </location>
</feature>
<evidence type="ECO:0000313" key="10">
    <source>
        <dbReference type="EMBL" id="BBY57797.1"/>
    </source>
</evidence>
<evidence type="ECO:0000256" key="7">
    <source>
        <dbReference type="SAM" id="MobiDB-lite"/>
    </source>
</evidence>
<feature type="region of interest" description="Disordered" evidence="7">
    <location>
        <begin position="1"/>
        <end position="27"/>
    </location>
</feature>
<evidence type="ECO:0000313" key="11">
    <source>
        <dbReference type="Proteomes" id="UP000466445"/>
    </source>
</evidence>
<dbReference type="PANTHER" id="PTHR30576:SF0">
    <property type="entry name" value="UNDECAPRENYL-PHOSPHATE N-ACETYLGALACTOSAMINYL 1-PHOSPHATE TRANSFERASE-RELATED"/>
    <property type="match status" value="1"/>
</dbReference>
<evidence type="ECO:0000256" key="8">
    <source>
        <dbReference type="SAM" id="Phobius"/>
    </source>
</evidence>
<dbReference type="InterPro" id="IPR003362">
    <property type="entry name" value="Bact_transf"/>
</dbReference>
<feature type="transmembrane region" description="Helical" evidence="8">
    <location>
        <begin position="44"/>
        <end position="65"/>
    </location>
</feature>
<dbReference type="Gene3D" id="3.40.50.720">
    <property type="entry name" value="NAD(P)-binding Rossmann-like Domain"/>
    <property type="match status" value="1"/>
</dbReference>
<organism evidence="10 11">
    <name type="scientific">Mycolicibacterium sarraceniae</name>
    <dbReference type="NCBI Taxonomy" id="1534348"/>
    <lineage>
        <taxon>Bacteria</taxon>
        <taxon>Bacillati</taxon>
        <taxon>Actinomycetota</taxon>
        <taxon>Actinomycetes</taxon>
        <taxon>Mycobacteriales</taxon>
        <taxon>Mycobacteriaceae</taxon>
        <taxon>Mycolicibacterium</taxon>
    </lineage>
</organism>